<dbReference type="OMA" id="QSLPVCD"/>
<proteinExistence type="predicted"/>
<reference evidence="2" key="1">
    <citation type="submission" date="2021-02" db="EMBL/GenBank/DDBJ databases">
        <authorList>
            <person name="Dougan E. K."/>
            <person name="Rhodes N."/>
            <person name="Thang M."/>
            <person name="Chan C."/>
        </authorList>
    </citation>
    <scope>NUCLEOTIDE SEQUENCE</scope>
</reference>
<organism evidence="2 3">
    <name type="scientific">Polarella glacialis</name>
    <name type="common">Dinoflagellate</name>
    <dbReference type="NCBI Taxonomy" id="89957"/>
    <lineage>
        <taxon>Eukaryota</taxon>
        <taxon>Sar</taxon>
        <taxon>Alveolata</taxon>
        <taxon>Dinophyceae</taxon>
        <taxon>Suessiales</taxon>
        <taxon>Suessiaceae</taxon>
        <taxon>Polarella</taxon>
    </lineage>
</organism>
<evidence type="ECO:0000259" key="1">
    <source>
        <dbReference type="Pfam" id="PF04991"/>
    </source>
</evidence>
<dbReference type="PANTHER" id="PTHR43404:SF2">
    <property type="entry name" value="LIPOPOLYSACCHARIDE CHOLINEPHOSPHOTRANSFERASE LICD"/>
    <property type="match status" value="1"/>
</dbReference>
<dbReference type="Pfam" id="PF04991">
    <property type="entry name" value="LicD"/>
    <property type="match status" value="1"/>
</dbReference>
<dbReference type="InterPro" id="IPR052942">
    <property type="entry name" value="LPS_cholinephosphotransferase"/>
</dbReference>
<accession>A0A813FF29</accession>
<dbReference type="OrthoDB" id="419198at2759"/>
<comment type="caution">
    <text evidence="2">The sequence shown here is derived from an EMBL/GenBank/DDBJ whole genome shotgun (WGS) entry which is preliminary data.</text>
</comment>
<dbReference type="PANTHER" id="PTHR43404">
    <property type="entry name" value="LIPOPOLYSACCHARIDE CHOLINEPHOSPHOTRANSFERASE LICD"/>
    <property type="match status" value="1"/>
</dbReference>
<dbReference type="EMBL" id="CAJNNV010024898">
    <property type="protein sequence ID" value="CAE8611070.1"/>
    <property type="molecule type" value="Genomic_DNA"/>
</dbReference>
<dbReference type="InterPro" id="IPR007074">
    <property type="entry name" value="LicD/FKTN/FKRP_NTP_transf"/>
</dbReference>
<gene>
    <name evidence="2" type="ORF">PGLA1383_LOCUS28879</name>
</gene>
<protein>
    <recommendedName>
        <fullName evidence="1">LicD/FKTN/FKRP nucleotidyltransferase domain-containing protein</fullName>
    </recommendedName>
</protein>
<sequence>MVNAYLRAFTNLTALARLAFDLSRTAGESAELALGLASNVELILPRDVHPAVYQLYAHVFQHTLASWGDLGAGWTESLDFLTSRSVWTLMVSGLPLAESLSSVFGLFWPLLHRASAAIAPPAEPYVGIARLQSLPVCDRECLLDTAAAYCALALLASGTGHLADVHLYVGEAQSSLQSAYFENLSDCLRPSNYTGLLTAVSGLLYRITQSPLISAQIPMFFFAGQQEGAKDLQALLAQLKDNPDMSSSIGPATVEDSDPDRFGLDCTDKDPKARTPAFLVRDLYQTIDVVGQILSVYGVRWFASHGVLLGALRHGGVIPHDCDADFTVIEADMHILTSAPLQLALQRNGFQMSFLPVQNLFTIWKHGNPGRRVQRGLRAYIGHREPELHIFVMQWTDWQGYIYDTDRIKHRGFFVTRNETFPTTTMAFGESTVNVPAQPEAYLSRMYGPDWPTTVRSMSAVKDLRHFEARPLLAEESSMALPTGPLLKVELPPRLVDYFAPVLN</sequence>
<evidence type="ECO:0000313" key="3">
    <source>
        <dbReference type="Proteomes" id="UP000654075"/>
    </source>
</evidence>
<dbReference type="GO" id="GO:0009100">
    <property type="term" value="P:glycoprotein metabolic process"/>
    <property type="evidence" value="ECO:0007669"/>
    <property type="project" value="UniProtKB-ARBA"/>
</dbReference>
<dbReference type="Proteomes" id="UP000654075">
    <property type="component" value="Unassembled WGS sequence"/>
</dbReference>
<feature type="domain" description="LicD/FKTN/FKRP nucleotidyltransferase" evidence="1">
    <location>
        <begin position="297"/>
        <end position="342"/>
    </location>
</feature>
<keyword evidence="3" id="KW-1185">Reference proteome</keyword>
<evidence type="ECO:0000313" key="2">
    <source>
        <dbReference type="EMBL" id="CAE8611070.1"/>
    </source>
</evidence>
<name>A0A813FF29_POLGL</name>
<dbReference type="AlphaFoldDB" id="A0A813FF29"/>